<dbReference type="AlphaFoldDB" id="A0A382FX61"/>
<reference evidence="1" key="1">
    <citation type="submission" date="2018-05" db="EMBL/GenBank/DDBJ databases">
        <authorList>
            <person name="Lanie J.A."/>
            <person name="Ng W.-L."/>
            <person name="Kazmierczak K.M."/>
            <person name="Andrzejewski T.M."/>
            <person name="Davidsen T.M."/>
            <person name="Wayne K.J."/>
            <person name="Tettelin H."/>
            <person name="Glass J.I."/>
            <person name="Rusch D."/>
            <person name="Podicherti R."/>
            <person name="Tsui H.-C.T."/>
            <person name="Winkler M.E."/>
        </authorList>
    </citation>
    <scope>NUCLEOTIDE SEQUENCE</scope>
</reference>
<gene>
    <name evidence="1" type="ORF">METZ01_LOCUS219375</name>
</gene>
<protein>
    <submittedName>
        <fullName evidence="1">Uncharacterized protein</fullName>
    </submittedName>
</protein>
<dbReference type="EMBL" id="UINC01051865">
    <property type="protein sequence ID" value="SVB66521.1"/>
    <property type="molecule type" value="Genomic_DNA"/>
</dbReference>
<feature type="non-terminal residue" evidence="1">
    <location>
        <position position="49"/>
    </location>
</feature>
<sequence length="49" mass="5976">MMLDFFKETYIKSKHNVNLLYFAKFPLFYRKSQQFVGFHQSQGEAPFYC</sequence>
<name>A0A382FX61_9ZZZZ</name>
<accession>A0A382FX61</accession>
<evidence type="ECO:0000313" key="1">
    <source>
        <dbReference type="EMBL" id="SVB66521.1"/>
    </source>
</evidence>
<organism evidence="1">
    <name type="scientific">marine metagenome</name>
    <dbReference type="NCBI Taxonomy" id="408172"/>
    <lineage>
        <taxon>unclassified sequences</taxon>
        <taxon>metagenomes</taxon>
        <taxon>ecological metagenomes</taxon>
    </lineage>
</organism>
<proteinExistence type="predicted"/>